<feature type="region of interest" description="Disordered" evidence="6">
    <location>
        <begin position="446"/>
        <end position="467"/>
    </location>
</feature>
<evidence type="ECO:0000256" key="6">
    <source>
        <dbReference type="SAM" id="MobiDB-lite"/>
    </source>
</evidence>
<dbReference type="InterPro" id="IPR051260">
    <property type="entry name" value="Diverse_substr_monoxygenases"/>
</dbReference>
<accession>A0ABV3EXF3</accession>
<dbReference type="InterPro" id="IPR016215">
    <property type="entry name" value="NTA_MOA"/>
</dbReference>
<evidence type="ECO:0000313" key="9">
    <source>
        <dbReference type="Proteomes" id="UP001551584"/>
    </source>
</evidence>
<reference evidence="8 9" key="1">
    <citation type="submission" date="2024-06" db="EMBL/GenBank/DDBJ databases">
        <title>The Natural Products Discovery Center: Release of the First 8490 Sequenced Strains for Exploring Actinobacteria Biosynthetic Diversity.</title>
        <authorList>
            <person name="Kalkreuter E."/>
            <person name="Kautsar S.A."/>
            <person name="Yang D."/>
            <person name="Bader C.D."/>
            <person name="Teijaro C.N."/>
            <person name="Fluegel L."/>
            <person name="Davis C.M."/>
            <person name="Simpson J.R."/>
            <person name="Lauterbach L."/>
            <person name="Steele A.D."/>
            <person name="Gui C."/>
            <person name="Meng S."/>
            <person name="Li G."/>
            <person name="Viehrig K."/>
            <person name="Ye F."/>
            <person name="Su P."/>
            <person name="Kiefer A.F."/>
            <person name="Nichols A."/>
            <person name="Cepeda A.J."/>
            <person name="Yan W."/>
            <person name="Fan B."/>
            <person name="Jiang Y."/>
            <person name="Adhikari A."/>
            <person name="Zheng C.-J."/>
            <person name="Schuster L."/>
            <person name="Cowan T.M."/>
            <person name="Smanski M.J."/>
            <person name="Chevrette M.G."/>
            <person name="De Carvalho L.P.S."/>
            <person name="Shen B."/>
        </authorList>
    </citation>
    <scope>NUCLEOTIDE SEQUENCE [LARGE SCALE GENOMIC DNA]</scope>
    <source>
        <strain evidence="8 9">NPDC048117</strain>
    </source>
</reference>
<evidence type="ECO:0000313" key="8">
    <source>
        <dbReference type="EMBL" id="MEU9580897.1"/>
    </source>
</evidence>
<dbReference type="GO" id="GO:0016491">
    <property type="term" value="F:oxidoreductase activity"/>
    <property type="evidence" value="ECO:0007669"/>
    <property type="project" value="UniProtKB-KW"/>
</dbReference>
<keyword evidence="9" id="KW-1185">Reference proteome</keyword>
<dbReference type="InterPro" id="IPR011251">
    <property type="entry name" value="Luciferase-like_dom"/>
</dbReference>
<dbReference type="Gene3D" id="3.20.20.30">
    <property type="entry name" value="Luciferase-like domain"/>
    <property type="match status" value="1"/>
</dbReference>
<proteinExistence type="inferred from homology"/>
<evidence type="ECO:0000259" key="7">
    <source>
        <dbReference type="Pfam" id="PF00296"/>
    </source>
</evidence>
<organism evidence="8 9">
    <name type="scientific">Streptomyces chilikensis</name>
    <dbReference type="NCBI Taxonomy" id="1194079"/>
    <lineage>
        <taxon>Bacteria</taxon>
        <taxon>Bacillati</taxon>
        <taxon>Actinomycetota</taxon>
        <taxon>Actinomycetes</taxon>
        <taxon>Kitasatosporales</taxon>
        <taxon>Streptomycetaceae</taxon>
        <taxon>Streptomyces</taxon>
    </lineage>
</organism>
<gene>
    <name evidence="8" type="ORF">AB0D95_27120</name>
</gene>
<keyword evidence="3 8" id="KW-0560">Oxidoreductase</keyword>
<name>A0ABV3EXF3_9ACTN</name>
<comment type="caution">
    <text evidence="8">The sequence shown here is derived from an EMBL/GenBank/DDBJ whole genome shotgun (WGS) entry which is preliminary data.</text>
</comment>
<dbReference type="CDD" id="cd01095">
    <property type="entry name" value="Nitrilotriacetate_monoxgenase"/>
    <property type="match status" value="1"/>
</dbReference>
<keyword evidence="2" id="KW-0288">FMN</keyword>
<sequence>MSAQRRQLHLNLFVYPGGHHEAAWRYHGSDPGRVLDIAFYQDLARRAEQAAFDAVFLADGPSLPDNVRYASRFRLEPLTWLSAIAAATERIGLIATASTTYSEPYNLARLFASLDHLSRGRAGWNIVTTGAPDAAANFGLDEHPVHAERYDRAREFVDVVGKLWDSWEDGALVADPGTGVFADTGRVHPVNHHGRHLRVRGPLNTPRTPQGRPVYVQAGSSEDGRAFAARYAEAVFTAHQTLESAQEFYADVRSRAAALGRDPDGLLVLPGISPFIGSTEAEARALQEEFDELTQPGYSLDLLRRLLGLELGEEELDRPVPRHLIETGGERGLGSRFQLVLDIVDRERPTVRQLLHRLAGARGHHVVAGTPEQIADILQRWFEQGAADGFNVMPPWLPGGFDVFAEEVVPLLRRRGLFREAYQGRTLRDHYGLARPESVYATAPAAVPAPAPAPTTAPARQKEHVPS</sequence>
<keyword evidence="4" id="KW-0503">Monooxygenase</keyword>
<dbReference type="EC" id="1.-.-.-" evidence="8"/>
<evidence type="ECO:0000256" key="1">
    <source>
        <dbReference type="ARBA" id="ARBA00022630"/>
    </source>
</evidence>
<evidence type="ECO:0000256" key="3">
    <source>
        <dbReference type="ARBA" id="ARBA00023002"/>
    </source>
</evidence>
<dbReference type="Pfam" id="PF00296">
    <property type="entry name" value="Bac_luciferase"/>
    <property type="match status" value="1"/>
</dbReference>
<dbReference type="PANTHER" id="PTHR30011">
    <property type="entry name" value="ALKANESULFONATE MONOOXYGENASE-RELATED"/>
    <property type="match status" value="1"/>
</dbReference>
<evidence type="ECO:0000256" key="2">
    <source>
        <dbReference type="ARBA" id="ARBA00022643"/>
    </source>
</evidence>
<dbReference type="Proteomes" id="UP001551584">
    <property type="component" value="Unassembled WGS sequence"/>
</dbReference>
<dbReference type="PANTHER" id="PTHR30011:SF16">
    <property type="entry name" value="C2H2 FINGER DOMAIN TRANSCRIPTION FACTOR (EUROFUNG)-RELATED"/>
    <property type="match status" value="1"/>
</dbReference>
<dbReference type="NCBIfam" id="TIGR03860">
    <property type="entry name" value="FMN_nitrolo"/>
    <property type="match status" value="1"/>
</dbReference>
<protein>
    <submittedName>
        <fullName evidence="8">LLM class flavin-dependent oxidoreductase</fullName>
        <ecNumber evidence="8">1.-.-.-</ecNumber>
    </submittedName>
</protein>
<evidence type="ECO:0000256" key="5">
    <source>
        <dbReference type="ARBA" id="ARBA00033748"/>
    </source>
</evidence>
<dbReference type="RefSeq" id="WP_359277012.1">
    <property type="nucleotide sequence ID" value="NZ_JBEZNA010000091.1"/>
</dbReference>
<dbReference type="PIRSF" id="PIRSF000337">
    <property type="entry name" value="NTA_MOA"/>
    <property type="match status" value="1"/>
</dbReference>
<dbReference type="InterPro" id="IPR036661">
    <property type="entry name" value="Luciferase-like_sf"/>
</dbReference>
<evidence type="ECO:0000256" key="4">
    <source>
        <dbReference type="ARBA" id="ARBA00023033"/>
    </source>
</evidence>
<dbReference type="EMBL" id="JBEZNA010000091">
    <property type="protein sequence ID" value="MEU9580897.1"/>
    <property type="molecule type" value="Genomic_DNA"/>
</dbReference>
<feature type="domain" description="Luciferase-like" evidence="7">
    <location>
        <begin position="35"/>
        <end position="386"/>
    </location>
</feature>
<dbReference type="SUPFAM" id="SSF51679">
    <property type="entry name" value="Bacterial luciferase-like"/>
    <property type="match status" value="1"/>
</dbReference>
<comment type="similarity">
    <text evidence="5">Belongs to the NtaA/SnaA/DszA monooxygenase family.</text>
</comment>
<keyword evidence="1" id="KW-0285">Flavoprotein</keyword>